<dbReference type="InterPro" id="IPR036875">
    <property type="entry name" value="Znf_CCHC_sf"/>
</dbReference>
<feature type="coiled-coil region" evidence="2">
    <location>
        <begin position="256"/>
        <end position="317"/>
    </location>
</feature>
<dbReference type="InterPro" id="IPR001878">
    <property type="entry name" value="Znf_CCHC"/>
</dbReference>
<feature type="region of interest" description="Disordered" evidence="3">
    <location>
        <begin position="566"/>
        <end position="604"/>
    </location>
</feature>
<dbReference type="GO" id="GO:0008270">
    <property type="term" value="F:zinc ion binding"/>
    <property type="evidence" value="ECO:0007669"/>
    <property type="project" value="UniProtKB-KW"/>
</dbReference>
<keyword evidence="1" id="KW-0862">Zinc</keyword>
<dbReference type="PANTHER" id="PTHR11439:SF495">
    <property type="entry name" value="REVERSE TRANSCRIPTASE, RNA-DEPENDENT DNA POLYMERASE-RELATED"/>
    <property type="match status" value="1"/>
</dbReference>
<gene>
    <name evidence="5" type="ORF">Tci_012145</name>
</gene>
<keyword evidence="1" id="KW-0863">Zinc-finger</keyword>
<dbReference type="SUPFAM" id="SSF57756">
    <property type="entry name" value="Retrovirus zinc finger-like domains"/>
    <property type="match status" value="1"/>
</dbReference>
<protein>
    <recommendedName>
        <fullName evidence="4">CCHC-type domain-containing protein</fullName>
    </recommendedName>
</protein>
<name>A0A6L2JUE7_TANCI</name>
<keyword evidence="2" id="KW-0175">Coiled coil</keyword>
<feature type="region of interest" description="Disordered" evidence="3">
    <location>
        <begin position="446"/>
        <end position="492"/>
    </location>
</feature>
<keyword evidence="1" id="KW-0479">Metal-binding</keyword>
<dbReference type="GO" id="GO:0003676">
    <property type="term" value="F:nucleic acid binding"/>
    <property type="evidence" value="ECO:0007669"/>
    <property type="project" value="InterPro"/>
</dbReference>
<evidence type="ECO:0000256" key="1">
    <source>
        <dbReference type="PROSITE-ProRule" id="PRU00047"/>
    </source>
</evidence>
<sequence>MNGLSVVLEIANQYGNRNVVTAPAEVYGNGINSNPIRCYNCRGEGHYASNCTVKLRKRDAAYLQQQLQIAQEEEVGIQSTQEEFKFMASEDASKETDRVKANCILKNNLQQASTSGTLSDKAPIYDSDGSAEKQQSLYNGKVLLEKHDPPVMYDSEETLQLAQEKFSNDTTSSVARKFLNEVKSTIVTLQRVVKQKMTLDIHNWASSAHQEIHKIIKDEIFPIVNQVDARVQNFEIQFLKEAAKFVRDFKSLAKEADESLAKHKTLELEIERLLREINDWKQCEECKYDKISYDKAYNDMQQKIEQLQAQLGDLKGKSKDTPCVSNTLDPLSRKLENENVKLVFQVWNYEKESDHLKSAYKNLFDSINVTRTQTKTIIDSLQTKLHDTIYENAKLRAHLFDSKVVKNDSMISPGIFRINTFKAFRVDNFMPNKYVKASVRTKPITFPQPHVTTKKDVNSITNGFSPKNVKSTTRTRRPQPRNNPKIDKVPFKSKSSCLSNKLEKIEENHRSLQSSNYPDHTSSKFNNINLAIRNEKSEVICATCKQCSITANHDECVLQYVNGMKSNKKNQSDNVSKSKNQKKHKANIKKSKKSGSKESLASPSKPRSFLRWLPIGRIFDLCRKITSSSNTENKIFLQEDMDSDSTHMMAPSKVPMLKPDKAQRRPEVNARSTLMMGIPDEHQLKFNSIKDAKQLMEAIEKRFELLGEKLSQEDVNQKLVRILSPEWNKHAVVWRNKADLDTLSMFDLYNNLKAVNTALGVSTSGTQVNTDNIDNLSDTIICAFLASQPSSHQLVNKDLEIHLDDLEEMDLRWQMAMLTMRARRFLKKTRSYLTINGNETISFDKSNVECTTTATKGDTLLGSKKLQEVKIPSTRKAQEGLCLWKHMLQQLWYHVIVLVVMIGVTKLKKIVDNYEFANKPVVENYDAKISETKLTDVRKIKDAPIIEEWVFDDDEEEVTQPKIEQKIVKPSIPKIKPKVVVNVVQGNVVNVVKASACWVWKPKTKVIDHGNPQMDLHDKGVIDSGCSKEDMLKLMEDTLLLEVTPKEGKSLAKAEAVNTACYVQYRVLVVKPHNKTPYELFDGRTPALSCMKPFRCPVTILNTLDHLRKFDGKADEGFFVGYSLSSKAFRVFNSRKKILEENFHIKFSKNTPNVIGSRPDWLFDIDALTRIMNYGPIAAGTQSNGFAGTKTCDNVDQARKEKEHFKDYILLPLWTADPPLSQDPKNFAVYQMDVKSAFLYGKIEEEVYVCQLPGFEDPDFPDKVYKVKKALYGLHQAPEHGLQVKQKQDGIFIRQDKYVTKILKKYRFTEVKNASTPMETQKPLLKDEDGEEGDVHMYKLMIGSLMYLTSSRPDIMFAVCVCERYQVNPKVSHLHAVKKIFRYLKGQPKFGLWYPKDSPFDLVATLIVIMLEQAWIGSLQYETTAKAKSINGEAHIHAKVDGKKVIISEASIRRDLQFADEGGVDYLPNDTIFEQLALMRVATTASYLEAYQDSGKINKTQSKETPNESNSQGTDLGGGPRCQDTIEDTIAQTRSKRVSKLSNDSLFARDDEQIFDVNDLQGKEVFVQEDVTGEVNAASITTTNGAAAPMTVDEVTLAQALIEIKSTKPKAKWIVLQDPSKSRTITTISSKKS</sequence>
<dbReference type="PROSITE" id="PS50158">
    <property type="entry name" value="ZF_CCHC"/>
    <property type="match status" value="1"/>
</dbReference>
<comment type="caution">
    <text evidence="5">The sequence shown here is derived from an EMBL/GenBank/DDBJ whole genome shotgun (WGS) entry which is preliminary data.</text>
</comment>
<organism evidence="5">
    <name type="scientific">Tanacetum cinerariifolium</name>
    <name type="common">Dalmatian daisy</name>
    <name type="synonym">Chrysanthemum cinerariifolium</name>
    <dbReference type="NCBI Taxonomy" id="118510"/>
    <lineage>
        <taxon>Eukaryota</taxon>
        <taxon>Viridiplantae</taxon>
        <taxon>Streptophyta</taxon>
        <taxon>Embryophyta</taxon>
        <taxon>Tracheophyta</taxon>
        <taxon>Spermatophyta</taxon>
        <taxon>Magnoliopsida</taxon>
        <taxon>eudicotyledons</taxon>
        <taxon>Gunneridae</taxon>
        <taxon>Pentapetalae</taxon>
        <taxon>asterids</taxon>
        <taxon>campanulids</taxon>
        <taxon>Asterales</taxon>
        <taxon>Asteraceae</taxon>
        <taxon>Asteroideae</taxon>
        <taxon>Anthemideae</taxon>
        <taxon>Anthemidinae</taxon>
        <taxon>Tanacetum</taxon>
    </lineage>
</organism>
<feature type="compositionally biased region" description="Polar residues" evidence="3">
    <location>
        <begin position="458"/>
        <end position="471"/>
    </location>
</feature>
<feature type="domain" description="CCHC-type" evidence="4">
    <location>
        <begin position="37"/>
        <end position="51"/>
    </location>
</feature>
<dbReference type="InterPro" id="IPR013103">
    <property type="entry name" value="RVT_2"/>
</dbReference>
<evidence type="ECO:0000259" key="4">
    <source>
        <dbReference type="PROSITE" id="PS50158"/>
    </source>
</evidence>
<evidence type="ECO:0000313" key="5">
    <source>
        <dbReference type="EMBL" id="GEU40167.1"/>
    </source>
</evidence>
<proteinExistence type="predicted"/>
<dbReference type="InterPro" id="IPR057670">
    <property type="entry name" value="SH3_retrovirus"/>
</dbReference>
<dbReference type="PANTHER" id="PTHR11439">
    <property type="entry name" value="GAG-POL-RELATED RETROTRANSPOSON"/>
    <property type="match status" value="1"/>
</dbReference>
<feature type="compositionally biased region" description="Basic residues" evidence="3">
    <location>
        <begin position="579"/>
        <end position="594"/>
    </location>
</feature>
<dbReference type="Pfam" id="PF07727">
    <property type="entry name" value="RVT_2"/>
    <property type="match status" value="1"/>
</dbReference>
<evidence type="ECO:0000256" key="3">
    <source>
        <dbReference type="SAM" id="MobiDB-lite"/>
    </source>
</evidence>
<dbReference type="Pfam" id="PF00098">
    <property type="entry name" value="zf-CCHC"/>
    <property type="match status" value="1"/>
</dbReference>
<accession>A0A6L2JUE7</accession>
<feature type="region of interest" description="Disordered" evidence="3">
    <location>
        <begin position="1497"/>
        <end position="1524"/>
    </location>
</feature>
<evidence type="ECO:0000256" key="2">
    <source>
        <dbReference type="SAM" id="Coils"/>
    </source>
</evidence>
<dbReference type="SMART" id="SM00343">
    <property type="entry name" value="ZnF_C2HC"/>
    <property type="match status" value="1"/>
</dbReference>
<dbReference type="Pfam" id="PF25597">
    <property type="entry name" value="SH3_retrovirus"/>
    <property type="match status" value="1"/>
</dbReference>
<reference evidence="5" key="1">
    <citation type="journal article" date="2019" name="Sci. Rep.">
        <title>Draft genome of Tanacetum cinerariifolium, the natural source of mosquito coil.</title>
        <authorList>
            <person name="Yamashiro T."/>
            <person name="Shiraishi A."/>
            <person name="Satake H."/>
            <person name="Nakayama K."/>
        </authorList>
    </citation>
    <scope>NUCLEOTIDE SEQUENCE</scope>
</reference>
<dbReference type="EMBL" id="BKCJ010001268">
    <property type="protein sequence ID" value="GEU40167.1"/>
    <property type="molecule type" value="Genomic_DNA"/>
</dbReference>